<protein>
    <recommendedName>
        <fullName evidence="4">Lipoprotein</fullName>
    </recommendedName>
</protein>
<organism evidence="2 3">
    <name type="scientific">Aquimarina celericrescens</name>
    <dbReference type="NCBI Taxonomy" id="1964542"/>
    <lineage>
        <taxon>Bacteria</taxon>
        <taxon>Pseudomonadati</taxon>
        <taxon>Bacteroidota</taxon>
        <taxon>Flavobacteriia</taxon>
        <taxon>Flavobacteriales</taxon>
        <taxon>Flavobacteriaceae</taxon>
        <taxon>Aquimarina</taxon>
    </lineage>
</organism>
<evidence type="ECO:0000256" key="1">
    <source>
        <dbReference type="SAM" id="SignalP"/>
    </source>
</evidence>
<proteinExistence type="predicted"/>
<accession>A0ABW5AU55</accession>
<reference evidence="3" key="1">
    <citation type="journal article" date="2019" name="Int. J. Syst. Evol. Microbiol.">
        <title>The Global Catalogue of Microorganisms (GCM) 10K type strain sequencing project: providing services to taxonomists for standard genome sequencing and annotation.</title>
        <authorList>
            <consortium name="The Broad Institute Genomics Platform"/>
            <consortium name="The Broad Institute Genome Sequencing Center for Infectious Disease"/>
            <person name="Wu L."/>
            <person name="Ma J."/>
        </authorList>
    </citation>
    <scope>NUCLEOTIDE SEQUENCE [LARGE SCALE GENOMIC DNA]</scope>
    <source>
        <strain evidence="3">DT92</strain>
    </source>
</reference>
<dbReference type="EMBL" id="JBHUHY010000003">
    <property type="protein sequence ID" value="MFD2186524.1"/>
    <property type="molecule type" value="Genomic_DNA"/>
</dbReference>
<dbReference type="Proteomes" id="UP001597344">
    <property type="component" value="Unassembled WGS sequence"/>
</dbReference>
<evidence type="ECO:0000313" key="3">
    <source>
        <dbReference type="Proteomes" id="UP001597344"/>
    </source>
</evidence>
<keyword evidence="3" id="KW-1185">Reference proteome</keyword>
<gene>
    <name evidence="2" type="ORF">ACFSJT_06945</name>
</gene>
<keyword evidence="1" id="KW-0732">Signal</keyword>
<feature type="chain" id="PRO_5047384014" description="Lipoprotein" evidence="1">
    <location>
        <begin position="18"/>
        <end position="117"/>
    </location>
</feature>
<name>A0ABW5AU55_9FLAO</name>
<comment type="caution">
    <text evidence="2">The sequence shown here is derived from an EMBL/GenBank/DDBJ whole genome shotgun (WGS) entry which is preliminary data.</text>
</comment>
<evidence type="ECO:0008006" key="4">
    <source>
        <dbReference type="Google" id="ProtNLM"/>
    </source>
</evidence>
<evidence type="ECO:0000313" key="2">
    <source>
        <dbReference type="EMBL" id="MFD2186524.1"/>
    </source>
</evidence>
<sequence length="117" mass="13348">MLKIAYLFAMLSLYTCATTKTTNTAEAKADVQQIDEKEMIEKGFSKGTITVNKSKDCPYVLTVEEYQDKLDPINLGEFFKDGQIPERVWVKFSSLRMPSRCSEARPVSINEINKRSK</sequence>
<feature type="signal peptide" evidence="1">
    <location>
        <begin position="1"/>
        <end position="17"/>
    </location>
</feature>